<evidence type="ECO:0000256" key="6">
    <source>
        <dbReference type="ARBA" id="ARBA00023315"/>
    </source>
</evidence>
<dbReference type="SUPFAM" id="SSF51161">
    <property type="entry name" value="Trimeric LpxA-like enzymes"/>
    <property type="match status" value="1"/>
</dbReference>
<dbReference type="Pfam" id="PF04613">
    <property type="entry name" value="LpxD"/>
    <property type="match status" value="1"/>
</dbReference>
<dbReference type="Proteomes" id="UP000470771">
    <property type="component" value="Unassembled WGS sequence"/>
</dbReference>
<sequence>MKLERPSTLQTIAGLLDAPFKGEANLEVLGINEIHRVEVGDIVFVDHPKYYDKALNSNATIIIINKDVPFPSGKGIIITDDPFKSFNFLTNFFKPFSFNTEQVSESATIGNNCRIHSTVVIGDRVKIGNNCIIHPNVTIYDDCEIGNNVIIHANTVIGGHAFYYKRRADHFERLNSCGTVIIEDDVEIGASCTIDRGVTAITQIGAGTKIDNMVQIGHDTIVGKMCLFAAHVGIAGCVIIEDNVTLWGQVGIVSGITLKKGTVVLGQSGISKDTVENTVYFGSPAEDSRTKMKEMAALRSIPSIIEQLKEIKK</sequence>
<proteinExistence type="predicted"/>
<evidence type="ECO:0000256" key="1">
    <source>
        <dbReference type="ARBA" id="ARBA00022516"/>
    </source>
</evidence>
<keyword evidence="9" id="KW-1185">Reference proteome</keyword>
<dbReference type="PANTHER" id="PTHR43378:SF2">
    <property type="entry name" value="UDP-3-O-ACYLGLUCOSAMINE N-ACYLTRANSFERASE 1, MITOCHONDRIAL-RELATED"/>
    <property type="match status" value="1"/>
</dbReference>
<keyword evidence="4" id="KW-0677">Repeat</keyword>
<keyword evidence="5" id="KW-0443">Lipid metabolism</keyword>
<dbReference type="AlphaFoldDB" id="A0A6N9NQR3"/>
<comment type="caution">
    <text evidence="8">The sequence shown here is derived from an EMBL/GenBank/DDBJ whole genome shotgun (WGS) entry which is preliminary data.</text>
</comment>
<dbReference type="NCBIfam" id="NF002060">
    <property type="entry name" value="PRK00892.1"/>
    <property type="match status" value="1"/>
</dbReference>
<dbReference type="Gene3D" id="3.40.1390.10">
    <property type="entry name" value="MurE/MurF, N-terminal domain"/>
    <property type="match status" value="1"/>
</dbReference>
<evidence type="ECO:0000313" key="8">
    <source>
        <dbReference type="EMBL" id="NBG66755.1"/>
    </source>
</evidence>
<dbReference type="CDD" id="cd03352">
    <property type="entry name" value="LbH_LpxD"/>
    <property type="match status" value="1"/>
</dbReference>
<feature type="domain" description="UDP-3-O-[3-hydroxymyristoyl] glucosamine N-acyltransferase non-repeat region" evidence="7">
    <location>
        <begin position="25"/>
        <end position="90"/>
    </location>
</feature>
<organism evidence="8 9">
    <name type="scientific">Acidiluteibacter ferrifornacis</name>
    <dbReference type="NCBI Taxonomy" id="2692424"/>
    <lineage>
        <taxon>Bacteria</taxon>
        <taxon>Pseudomonadati</taxon>
        <taxon>Bacteroidota</taxon>
        <taxon>Flavobacteriia</taxon>
        <taxon>Flavobacteriales</taxon>
        <taxon>Cryomorphaceae</taxon>
        <taxon>Acidiluteibacter</taxon>
    </lineage>
</organism>
<dbReference type="Pfam" id="PF14602">
    <property type="entry name" value="Hexapep_2"/>
    <property type="match status" value="1"/>
</dbReference>
<dbReference type="Pfam" id="PF00132">
    <property type="entry name" value="Hexapep"/>
    <property type="match status" value="1"/>
</dbReference>
<accession>A0A6N9NQR3</accession>
<keyword evidence="2" id="KW-0441">Lipid A biosynthesis</keyword>
<evidence type="ECO:0000259" key="7">
    <source>
        <dbReference type="Pfam" id="PF04613"/>
    </source>
</evidence>
<evidence type="ECO:0000256" key="4">
    <source>
        <dbReference type="ARBA" id="ARBA00022737"/>
    </source>
</evidence>
<evidence type="ECO:0000256" key="2">
    <source>
        <dbReference type="ARBA" id="ARBA00022556"/>
    </source>
</evidence>
<name>A0A6N9NQR3_9FLAO</name>
<dbReference type="RefSeq" id="WP_160633712.1">
    <property type="nucleotide sequence ID" value="NZ_WWNE01000009.1"/>
</dbReference>
<keyword evidence="3 8" id="KW-0808">Transferase</keyword>
<dbReference type="GO" id="GO:0009245">
    <property type="term" value="P:lipid A biosynthetic process"/>
    <property type="evidence" value="ECO:0007669"/>
    <property type="project" value="UniProtKB-KW"/>
</dbReference>
<keyword evidence="1" id="KW-0444">Lipid biosynthesis</keyword>
<dbReference type="GO" id="GO:0016410">
    <property type="term" value="F:N-acyltransferase activity"/>
    <property type="evidence" value="ECO:0007669"/>
    <property type="project" value="InterPro"/>
</dbReference>
<dbReference type="InterPro" id="IPR007691">
    <property type="entry name" value="LpxD"/>
</dbReference>
<dbReference type="GO" id="GO:0016020">
    <property type="term" value="C:membrane"/>
    <property type="evidence" value="ECO:0007669"/>
    <property type="project" value="GOC"/>
</dbReference>
<evidence type="ECO:0000313" key="9">
    <source>
        <dbReference type="Proteomes" id="UP000470771"/>
    </source>
</evidence>
<gene>
    <name evidence="8" type="ORF">GQN54_11575</name>
</gene>
<protein>
    <submittedName>
        <fullName evidence="8">UDP-3-O-(3-hydroxymyristoyl)glucosamine N-acyltransferase</fullName>
        <ecNumber evidence="8">2.3.1.191</ecNumber>
    </submittedName>
</protein>
<dbReference type="PANTHER" id="PTHR43378">
    <property type="entry name" value="UDP-3-O-ACYLGLUCOSAMINE N-ACYLTRANSFERASE"/>
    <property type="match status" value="1"/>
</dbReference>
<evidence type="ECO:0000256" key="5">
    <source>
        <dbReference type="ARBA" id="ARBA00023098"/>
    </source>
</evidence>
<dbReference type="InterPro" id="IPR020573">
    <property type="entry name" value="UDP_GlcNAc_AcTrfase_non-rep"/>
</dbReference>
<dbReference type="InterPro" id="IPR001451">
    <property type="entry name" value="Hexapep"/>
</dbReference>
<keyword evidence="6 8" id="KW-0012">Acyltransferase</keyword>
<dbReference type="EC" id="2.3.1.191" evidence="8"/>
<dbReference type="InterPro" id="IPR011004">
    <property type="entry name" value="Trimer_LpxA-like_sf"/>
</dbReference>
<evidence type="ECO:0000256" key="3">
    <source>
        <dbReference type="ARBA" id="ARBA00022679"/>
    </source>
</evidence>
<dbReference type="Gene3D" id="2.160.10.10">
    <property type="entry name" value="Hexapeptide repeat proteins"/>
    <property type="match status" value="1"/>
</dbReference>
<dbReference type="GO" id="GO:0103118">
    <property type="term" value="F:UDP-3-O-[(3R)-3-hydroxyacyl]-glucosamine N-acyltransferase activity"/>
    <property type="evidence" value="ECO:0007669"/>
    <property type="project" value="UniProtKB-EC"/>
</dbReference>
<dbReference type="EMBL" id="WWNE01000009">
    <property type="protein sequence ID" value="NBG66755.1"/>
    <property type="molecule type" value="Genomic_DNA"/>
</dbReference>
<reference evidence="8 9" key="1">
    <citation type="submission" date="2019-12" db="EMBL/GenBank/DDBJ databases">
        <authorList>
            <person name="Zhao J."/>
        </authorList>
    </citation>
    <scope>NUCLEOTIDE SEQUENCE [LARGE SCALE GENOMIC DNA]</scope>
    <source>
        <strain evidence="8 9">S-15</strain>
    </source>
</reference>